<organism evidence="6 7">
    <name type="scientific">Sinorhizobium fredii (strain USDA 257)</name>
    <dbReference type="NCBI Taxonomy" id="1185652"/>
    <lineage>
        <taxon>Bacteria</taxon>
        <taxon>Pseudomonadati</taxon>
        <taxon>Pseudomonadota</taxon>
        <taxon>Alphaproteobacteria</taxon>
        <taxon>Hyphomicrobiales</taxon>
        <taxon>Rhizobiaceae</taxon>
        <taxon>Sinorhizobium/Ensifer group</taxon>
        <taxon>Sinorhizobium</taxon>
    </lineage>
</organism>
<keyword evidence="3 5" id="KW-1133">Transmembrane helix</keyword>
<dbReference type="RefSeq" id="WP_014765773.1">
    <property type="nucleotide sequence ID" value="NC_018000.1"/>
</dbReference>
<accession>I3XCQ0</accession>
<evidence type="ECO:0000313" key="7">
    <source>
        <dbReference type="Proteomes" id="UP000006180"/>
    </source>
</evidence>
<feature type="transmembrane region" description="Helical" evidence="5">
    <location>
        <begin position="421"/>
        <end position="441"/>
    </location>
</feature>
<feature type="transmembrane region" description="Helical" evidence="5">
    <location>
        <begin position="351"/>
        <end position="372"/>
    </location>
</feature>
<feature type="transmembrane region" description="Helical" evidence="5">
    <location>
        <begin position="213"/>
        <end position="232"/>
    </location>
</feature>
<dbReference type="GO" id="GO:0022857">
    <property type="term" value="F:transmembrane transporter activity"/>
    <property type="evidence" value="ECO:0007669"/>
    <property type="project" value="InterPro"/>
</dbReference>
<dbReference type="GO" id="GO:0016020">
    <property type="term" value="C:membrane"/>
    <property type="evidence" value="ECO:0007669"/>
    <property type="project" value="UniProtKB-SubCell"/>
</dbReference>
<feature type="transmembrane region" description="Helical" evidence="5">
    <location>
        <begin position="378"/>
        <end position="401"/>
    </location>
</feature>
<feature type="transmembrane region" description="Helical" evidence="5">
    <location>
        <begin position="106"/>
        <end position="132"/>
    </location>
</feature>
<dbReference type="HOGENOM" id="CLU_017999_1_0_5"/>
<dbReference type="AlphaFoldDB" id="I3XCQ0"/>
<dbReference type="PANTHER" id="PTHR47704">
    <property type="entry name" value="POTASSIUM TRANSPORTER KIMA"/>
    <property type="match status" value="1"/>
</dbReference>
<feature type="transmembrane region" description="Helical" evidence="5">
    <location>
        <begin position="253"/>
        <end position="272"/>
    </location>
</feature>
<protein>
    <submittedName>
        <fullName evidence="6">Putative amino acid permease YdaO</fullName>
    </submittedName>
</protein>
<dbReference type="EMBL" id="CP003563">
    <property type="protein sequence ID" value="AFL53656.1"/>
    <property type="molecule type" value="Genomic_DNA"/>
</dbReference>
<dbReference type="InterPro" id="IPR053153">
    <property type="entry name" value="APC_K+_Transporter"/>
</dbReference>
<feature type="transmembrane region" description="Helical" evidence="5">
    <location>
        <begin position="303"/>
        <end position="330"/>
    </location>
</feature>
<sequence>MSLLGWIVGRRLANREQPGRKIGAFEGVPAMGLDGLGSSAYGPEAALTILIPFGAAGLVYIGPIMAAIIALLMILYLSYRQTIAAYPSNGGAYIVARENLGRNASLLAAAALMVDYVLNVAVGISAGVAALVSAAPALHPYILPLCLGILGLVTIVNLRGTLDAGRLFALPTYIFVASFFVVLGIGVWKALNSDGNPEPVIPPAALPGAAETAGAWLLMHAFASGCTAMTGVEAVSNGMNAFKDPPVKYGRRTLAAICAILGLLLAGIAYLAGNYRIVAMDQEKEGYRSVLSQLAQAVVGDGLLYYLTIGSLLCVLALSANTSFVGFPRLCRTVATDGFLPRPFAVVGRRLVFSIGIFYLAATAGLLLSAFGGITEHLIPLFAVGAFLTFTISQTGMVVHWIRALRNENDPGTRTAHRAHLFVNGLGAAVTAVALVVIIAAKFTEGAWITVLVIPAVILLLRSIRRYYVRLDRTLRKAGPITLDRIEAPVVLVVTEHWNKLADKALSFAFRLSPDVLAVHVTALEGDDQDDERRIRALWARDVDSPARAAGIKPPRLLLLKSNYRLMHDPLLRLVKELQEEFAGRSIAVLLPEVVKTSWWQTLLHTHRARRLHSKLLRFGGSSLVVISMPWYLEEPEIEEGIVSEQQPEPELSAVAAELADGARPRD</sequence>
<name>I3XCQ0_SINF2</name>
<dbReference type="STRING" id="1185652.USDA257_c51300"/>
<evidence type="ECO:0000313" key="6">
    <source>
        <dbReference type="EMBL" id="AFL53656.1"/>
    </source>
</evidence>
<evidence type="ECO:0000256" key="5">
    <source>
        <dbReference type="SAM" id="Phobius"/>
    </source>
</evidence>
<dbReference type="Proteomes" id="UP000006180">
    <property type="component" value="Chromosome"/>
</dbReference>
<feature type="transmembrane region" description="Helical" evidence="5">
    <location>
        <begin position="138"/>
        <end position="158"/>
    </location>
</feature>
<feature type="transmembrane region" description="Helical" evidence="5">
    <location>
        <begin position="447"/>
        <end position="464"/>
    </location>
</feature>
<keyword evidence="4 5" id="KW-0472">Membrane</keyword>
<evidence type="ECO:0000256" key="1">
    <source>
        <dbReference type="ARBA" id="ARBA00004141"/>
    </source>
</evidence>
<evidence type="ECO:0000256" key="2">
    <source>
        <dbReference type="ARBA" id="ARBA00022692"/>
    </source>
</evidence>
<dbReference type="Gene3D" id="1.20.1740.10">
    <property type="entry name" value="Amino acid/polyamine transporter I"/>
    <property type="match status" value="1"/>
</dbReference>
<evidence type="ECO:0000256" key="4">
    <source>
        <dbReference type="ARBA" id="ARBA00023136"/>
    </source>
</evidence>
<evidence type="ECO:0000256" key="3">
    <source>
        <dbReference type="ARBA" id="ARBA00022989"/>
    </source>
</evidence>
<keyword evidence="2 5" id="KW-0812">Transmembrane</keyword>
<dbReference type="KEGG" id="sfd:USDA257_c51300"/>
<dbReference type="PANTHER" id="PTHR47704:SF1">
    <property type="entry name" value="POTASSIUM TRANSPORTER KIMA"/>
    <property type="match status" value="1"/>
</dbReference>
<dbReference type="InterPro" id="IPR002293">
    <property type="entry name" value="AA/rel_permease1"/>
</dbReference>
<comment type="subcellular location">
    <subcellularLocation>
        <location evidence="1">Membrane</location>
        <topology evidence="1">Multi-pass membrane protein</topology>
    </subcellularLocation>
</comment>
<gene>
    <name evidence="6" type="primary">ydaO</name>
    <name evidence="6" type="ORF">USDA257_c51300</name>
</gene>
<dbReference type="Pfam" id="PF13520">
    <property type="entry name" value="AA_permease_2"/>
    <property type="match status" value="1"/>
</dbReference>
<dbReference type="PATRIC" id="fig|1185652.3.peg.5320"/>
<reference evidence="6 7" key="1">
    <citation type="journal article" date="2012" name="J. Bacteriol.">
        <title>Complete genome sequence of the broad-host-range strain Sinorhizobium fredii USDA257.</title>
        <authorList>
            <person name="Schuldes J."/>
            <person name="Rodriguez Orbegoso M."/>
            <person name="Schmeisser C."/>
            <person name="Krishnan H.B."/>
            <person name="Daniel R."/>
            <person name="Streit W.R."/>
        </authorList>
    </citation>
    <scope>NUCLEOTIDE SEQUENCE [LARGE SCALE GENOMIC DNA]</scope>
    <source>
        <strain evidence="6 7">USDA 257</strain>
    </source>
</reference>
<dbReference type="eggNOG" id="COG0531">
    <property type="taxonomic scope" value="Bacteria"/>
</dbReference>
<feature type="transmembrane region" description="Helical" evidence="5">
    <location>
        <begin position="170"/>
        <end position="191"/>
    </location>
</feature>
<feature type="transmembrane region" description="Helical" evidence="5">
    <location>
        <begin position="49"/>
        <end position="77"/>
    </location>
</feature>
<proteinExistence type="predicted"/>